<feature type="signal peptide" evidence="8">
    <location>
        <begin position="1"/>
        <end position="20"/>
    </location>
</feature>
<protein>
    <recommendedName>
        <fullName evidence="9">MotA/TolQ/ExbB proton channel domain-containing protein</fullName>
    </recommendedName>
</protein>
<keyword evidence="6" id="KW-0813">Transport</keyword>
<feature type="transmembrane region" description="Helical" evidence="7">
    <location>
        <begin position="256"/>
        <end position="276"/>
    </location>
</feature>
<dbReference type="PANTHER" id="PTHR30625">
    <property type="entry name" value="PROTEIN TOLQ"/>
    <property type="match status" value="1"/>
</dbReference>
<evidence type="ECO:0000256" key="8">
    <source>
        <dbReference type="SAM" id="SignalP"/>
    </source>
</evidence>
<evidence type="ECO:0000256" key="2">
    <source>
        <dbReference type="ARBA" id="ARBA00022475"/>
    </source>
</evidence>
<evidence type="ECO:0000256" key="4">
    <source>
        <dbReference type="ARBA" id="ARBA00022989"/>
    </source>
</evidence>
<dbReference type="Proteomes" id="UP000239907">
    <property type="component" value="Unassembled WGS sequence"/>
</dbReference>
<keyword evidence="11" id="KW-1185">Reference proteome</keyword>
<dbReference type="RefSeq" id="WP_105044376.1">
    <property type="nucleotide sequence ID" value="NZ_MQWA01000001.1"/>
</dbReference>
<dbReference type="PANTHER" id="PTHR30625:SF11">
    <property type="entry name" value="MOTA_TOLQ_EXBB PROTON CHANNEL DOMAIN-CONTAINING PROTEIN"/>
    <property type="match status" value="1"/>
</dbReference>
<name>A0A2S7U6D5_9BACT</name>
<comment type="similarity">
    <text evidence="6">Belongs to the exbB/tolQ family.</text>
</comment>
<evidence type="ECO:0000256" key="6">
    <source>
        <dbReference type="RuleBase" id="RU004057"/>
    </source>
</evidence>
<dbReference type="OrthoDB" id="4045at2"/>
<keyword evidence="4 7" id="KW-1133">Transmembrane helix</keyword>
<gene>
    <name evidence="10" type="ORF">BSZ32_16145</name>
</gene>
<dbReference type="EMBL" id="MQWA01000001">
    <property type="protein sequence ID" value="PQJ29862.1"/>
    <property type="molecule type" value="Genomic_DNA"/>
</dbReference>
<dbReference type="GO" id="GO:0017038">
    <property type="term" value="P:protein import"/>
    <property type="evidence" value="ECO:0007669"/>
    <property type="project" value="TreeGrafter"/>
</dbReference>
<sequence length="445" mass="48112">MKTLSIIVLLVVAELCGAYAQSAPQTIQQNFDAARIQLSQQREAQLEVEASVGKKLQDIERKLLPARRKNELGMMSASAREELLKKVKAENRVLLDDARYLSDVYDDLSLQLEIMANSAGRELIQKQPIDNQVKGAGVELKADLLDYAFDQIEEVLGGEVAQSKAIGNQGQILAGSTYSVGPLSWFLSSDGIYAGHLKNNYSSGLPTLGHEESANVALLFKGEPVELAIDVSGGKARAIAEIQSDPLDLFQKGGVWLWPIILIALISVFCGCMKFFQLAKIREPDAQWLASILGAVRSGDLESAKQLTQSCKHPAAEMIRASMCYISAGVDVVEEVIYEQLIGVQSKLQKWLPFIAVTAATAPLLGLLGTVSGMIRMFNVITVTGTGDVKPMAGGISEALVTTLFGLVVAIPALIMHTMLSRRSNGVVQNTEKLGLTFVNGLRKL</sequence>
<feature type="domain" description="MotA/TolQ/ExbB proton channel" evidence="9">
    <location>
        <begin position="328"/>
        <end position="432"/>
    </location>
</feature>
<dbReference type="AlphaFoldDB" id="A0A2S7U6D5"/>
<evidence type="ECO:0000256" key="1">
    <source>
        <dbReference type="ARBA" id="ARBA00004651"/>
    </source>
</evidence>
<comment type="subcellular location">
    <subcellularLocation>
        <location evidence="1">Cell membrane</location>
        <topology evidence="1">Multi-pass membrane protein</topology>
    </subcellularLocation>
    <subcellularLocation>
        <location evidence="6">Membrane</location>
        <topology evidence="6">Multi-pass membrane protein</topology>
    </subcellularLocation>
</comment>
<dbReference type="GO" id="GO:0005886">
    <property type="term" value="C:plasma membrane"/>
    <property type="evidence" value="ECO:0007669"/>
    <property type="project" value="UniProtKB-SubCell"/>
</dbReference>
<feature type="transmembrane region" description="Helical" evidence="7">
    <location>
        <begin position="351"/>
        <end position="375"/>
    </location>
</feature>
<evidence type="ECO:0000256" key="7">
    <source>
        <dbReference type="SAM" id="Phobius"/>
    </source>
</evidence>
<organism evidence="10 11">
    <name type="scientific">Rubritalea profundi</name>
    <dbReference type="NCBI Taxonomy" id="1658618"/>
    <lineage>
        <taxon>Bacteria</taxon>
        <taxon>Pseudomonadati</taxon>
        <taxon>Verrucomicrobiota</taxon>
        <taxon>Verrucomicrobiia</taxon>
        <taxon>Verrucomicrobiales</taxon>
        <taxon>Rubritaleaceae</taxon>
        <taxon>Rubritalea</taxon>
    </lineage>
</organism>
<evidence type="ECO:0000259" key="9">
    <source>
        <dbReference type="Pfam" id="PF01618"/>
    </source>
</evidence>
<comment type="caution">
    <text evidence="10">The sequence shown here is derived from an EMBL/GenBank/DDBJ whole genome shotgun (WGS) entry which is preliminary data.</text>
</comment>
<dbReference type="Pfam" id="PF01618">
    <property type="entry name" value="MotA_ExbB"/>
    <property type="match status" value="1"/>
</dbReference>
<keyword evidence="2" id="KW-1003">Cell membrane</keyword>
<reference evidence="10 11" key="1">
    <citation type="submission" date="2016-12" db="EMBL/GenBank/DDBJ databases">
        <title>Study of bacterial adaptation to deep sea.</title>
        <authorList>
            <person name="Song J."/>
            <person name="Yoshizawa S."/>
            <person name="Kogure K."/>
        </authorList>
    </citation>
    <scope>NUCLEOTIDE SEQUENCE [LARGE SCALE GENOMIC DNA]</scope>
    <source>
        <strain evidence="10 11">SAORIC-165</strain>
    </source>
</reference>
<evidence type="ECO:0000313" key="11">
    <source>
        <dbReference type="Proteomes" id="UP000239907"/>
    </source>
</evidence>
<accession>A0A2S7U6D5</accession>
<evidence type="ECO:0000256" key="3">
    <source>
        <dbReference type="ARBA" id="ARBA00022692"/>
    </source>
</evidence>
<keyword evidence="3 7" id="KW-0812">Transmembrane</keyword>
<feature type="transmembrane region" description="Helical" evidence="7">
    <location>
        <begin position="395"/>
        <end position="415"/>
    </location>
</feature>
<keyword evidence="8" id="KW-0732">Signal</keyword>
<proteinExistence type="inferred from homology"/>
<dbReference type="InterPro" id="IPR002898">
    <property type="entry name" value="MotA_ExbB_proton_chnl"/>
</dbReference>
<keyword evidence="5 7" id="KW-0472">Membrane</keyword>
<keyword evidence="6" id="KW-0653">Protein transport</keyword>
<evidence type="ECO:0000256" key="5">
    <source>
        <dbReference type="ARBA" id="ARBA00023136"/>
    </source>
</evidence>
<feature type="chain" id="PRO_5015622352" description="MotA/TolQ/ExbB proton channel domain-containing protein" evidence="8">
    <location>
        <begin position="21"/>
        <end position="445"/>
    </location>
</feature>
<evidence type="ECO:0000313" key="10">
    <source>
        <dbReference type="EMBL" id="PQJ29862.1"/>
    </source>
</evidence>
<dbReference type="InterPro" id="IPR050790">
    <property type="entry name" value="ExbB/TolQ_transport"/>
</dbReference>